<keyword evidence="3 7" id="KW-0808">Transferase</keyword>
<keyword evidence="4" id="KW-1133">Transmembrane helix</keyword>
<dbReference type="GO" id="GO:0005975">
    <property type="term" value="P:carbohydrate metabolic process"/>
    <property type="evidence" value="ECO:0007669"/>
    <property type="project" value="InterPro"/>
</dbReference>
<dbReference type="InterPro" id="IPR001223">
    <property type="entry name" value="Glyco_hydro18_cat"/>
</dbReference>
<dbReference type="AlphaFoldDB" id="A0A2T0T0I3"/>
<keyword evidence="4" id="KW-0812">Transmembrane</keyword>
<dbReference type="OrthoDB" id="9766299at2"/>
<dbReference type="CDD" id="cd06423">
    <property type="entry name" value="CESA_like"/>
    <property type="match status" value="1"/>
</dbReference>
<dbReference type="GO" id="GO:0008061">
    <property type="term" value="F:chitin binding"/>
    <property type="evidence" value="ECO:0007669"/>
    <property type="project" value="InterPro"/>
</dbReference>
<dbReference type="SUPFAM" id="SSF51445">
    <property type="entry name" value="(Trans)glycosidases"/>
    <property type="match status" value="1"/>
</dbReference>
<dbReference type="SUPFAM" id="SSF53448">
    <property type="entry name" value="Nucleotide-diphospho-sugar transferases"/>
    <property type="match status" value="1"/>
</dbReference>
<dbReference type="PANTHER" id="PTHR43630">
    <property type="entry name" value="POLY-BETA-1,6-N-ACETYL-D-GLUCOSAMINE SYNTHASE"/>
    <property type="match status" value="1"/>
</dbReference>
<evidence type="ECO:0000259" key="5">
    <source>
        <dbReference type="PROSITE" id="PS51677"/>
    </source>
</evidence>
<evidence type="ECO:0000256" key="2">
    <source>
        <dbReference type="ARBA" id="ARBA00022676"/>
    </source>
</evidence>
<dbReference type="InterPro" id="IPR029070">
    <property type="entry name" value="Chitinase_insertion_sf"/>
</dbReference>
<dbReference type="PROSITE" id="PS51910">
    <property type="entry name" value="GH18_2"/>
    <property type="match status" value="1"/>
</dbReference>
<dbReference type="PANTHER" id="PTHR43630:SF1">
    <property type="entry name" value="POLY-BETA-1,6-N-ACETYL-D-GLUCOSAMINE SYNTHASE"/>
    <property type="match status" value="1"/>
</dbReference>
<comment type="caution">
    <text evidence="7">The sequence shown here is derived from an EMBL/GenBank/DDBJ whole genome shotgun (WGS) entry which is preliminary data.</text>
</comment>
<dbReference type="InterPro" id="IPR029044">
    <property type="entry name" value="Nucleotide-diphossugar_trans"/>
</dbReference>
<keyword evidence="2" id="KW-0328">Glycosyltransferase</keyword>
<dbReference type="Gene3D" id="3.90.550.10">
    <property type="entry name" value="Spore Coat Polysaccharide Biosynthesis Protein SpsA, Chain A"/>
    <property type="match status" value="1"/>
</dbReference>
<dbReference type="Pfam" id="PF01522">
    <property type="entry name" value="Polysacc_deac_1"/>
    <property type="match status" value="1"/>
</dbReference>
<dbReference type="RefSeq" id="WP_106137875.1">
    <property type="nucleotide sequence ID" value="NZ_PVTE01000008.1"/>
</dbReference>
<dbReference type="GO" id="GO:0016810">
    <property type="term" value="F:hydrolase activity, acting on carbon-nitrogen (but not peptide) bonds"/>
    <property type="evidence" value="ECO:0007669"/>
    <property type="project" value="InterPro"/>
</dbReference>
<evidence type="ECO:0000256" key="3">
    <source>
        <dbReference type="ARBA" id="ARBA00022679"/>
    </source>
</evidence>
<dbReference type="Gene3D" id="3.10.50.10">
    <property type="match status" value="1"/>
</dbReference>
<evidence type="ECO:0000313" key="8">
    <source>
        <dbReference type="Proteomes" id="UP000238375"/>
    </source>
</evidence>
<reference evidence="7 8" key="1">
    <citation type="submission" date="2018-03" db="EMBL/GenBank/DDBJ databases">
        <title>Genomic Encyclopedia of Archaeal and Bacterial Type Strains, Phase II (KMG-II): from individual species to whole genera.</title>
        <authorList>
            <person name="Goeker M."/>
        </authorList>
    </citation>
    <scope>NUCLEOTIDE SEQUENCE [LARGE SCALE GENOMIC DNA]</scope>
    <source>
        <strain evidence="7 8">DSM 28354</strain>
    </source>
</reference>
<evidence type="ECO:0000256" key="4">
    <source>
        <dbReference type="SAM" id="Phobius"/>
    </source>
</evidence>
<proteinExistence type="inferred from homology"/>
<dbReference type="InterPro" id="IPR011330">
    <property type="entry name" value="Glyco_hydro/deAcase_b/a-brl"/>
</dbReference>
<dbReference type="SUPFAM" id="SSF88713">
    <property type="entry name" value="Glycoside hydrolase/deacetylase"/>
    <property type="match status" value="1"/>
</dbReference>
<evidence type="ECO:0000259" key="6">
    <source>
        <dbReference type="PROSITE" id="PS51910"/>
    </source>
</evidence>
<dbReference type="InterPro" id="IPR017853">
    <property type="entry name" value="GH"/>
</dbReference>
<feature type="transmembrane region" description="Helical" evidence="4">
    <location>
        <begin position="707"/>
        <end position="732"/>
    </location>
</feature>
<feature type="transmembrane region" description="Helical" evidence="4">
    <location>
        <begin position="1028"/>
        <end position="1050"/>
    </location>
</feature>
<feature type="domain" description="GH18" evidence="6">
    <location>
        <begin position="98"/>
        <end position="405"/>
    </location>
</feature>
<dbReference type="InterPro" id="IPR011583">
    <property type="entry name" value="Chitinase_II/V-like_cat"/>
</dbReference>
<dbReference type="Gene3D" id="3.20.20.80">
    <property type="entry name" value="Glycosidases"/>
    <property type="match status" value="1"/>
</dbReference>
<dbReference type="InterPro" id="IPR001173">
    <property type="entry name" value="Glyco_trans_2-like"/>
</dbReference>
<feature type="domain" description="NodB homology" evidence="5">
    <location>
        <begin position="479"/>
        <end position="667"/>
    </location>
</feature>
<organism evidence="7 8">
    <name type="scientific">Spirosoma oryzae</name>
    <dbReference type="NCBI Taxonomy" id="1469603"/>
    <lineage>
        <taxon>Bacteria</taxon>
        <taxon>Pseudomonadati</taxon>
        <taxon>Bacteroidota</taxon>
        <taxon>Cytophagia</taxon>
        <taxon>Cytophagales</taxon>
        <taxon>Cytophagaceae</taxon>
        <taxon>Spirosoma</taxon>
    </lineage>
</organism>
<sequence>MDKPDKQVFYTPSRHRWRLFRGTLLGSLLLLSAVVVLAILSVDEQSFPSLPRLQDNETAFRTLSVVDSSQADGDTRSGVPTGFRRHLPAHHATAKRPAVRAGFYVNWDAQSYQTLRDHIGQLNMVMPEWLFVGNKAELQTDIDAQADSLLKAHPGVAVVPMISNFYQGNWRGKNVHRLLSNPIRRRAFIAQVAAQLDRHHFQGVNIDFEELNEETNETLTDFVRELHAALHPKGYLVTIDTAPLNPDYDLPALQPYVDYIVLMAYDQHFSTSAPGPVAPYPWIEYVLEQTCKQLPSEQVIVGVAGYGYDWPQKGEGVDITYQQAMARANRKSATPVQYDNQTYNLSFRYQDDAGTPHTVWFNDAASAYNVLRATEDYETGGAAIWRLGSEDVRTWDYYARDLSASSLAHQPIDWQQLQHVPALPSVDYQGEGDILDVEATPHDGRLKLEYDSTDQLISEEQYLTLPTSYVVRKVGKADKTMVLSFDDGPDETYTPQILDILEREHVPASFFVIGLNAQRNLPLLQRMARAGYEIGNHTTLHPDLTHVSPRRLFFELNTCRRLIESITGRSTILFRPPYNADSEPNSGSELRPIALAEQQHYYTIGESIDPLDWQAGVTPQQILSRVRQQDSLGNIILLHDAGGDRSATVKALPALIHYYKQRGYRFATLSQLMHRPDRELMPPAPIQQAALLTDRSLVQLLYYGQCALTWLFLVGILLAIARVLLLAGLALWQKKRQRPVVNPYTDLVSVIVPAYNEELSAVLTVESLLASTYANLEVVFVDDGSSDRTYDMVEARFAGDSRVQVLSKPNGGKSSALNVGISRAKGAVVVCIDADTQLMPDAVEKLVARFTDPIVGAVAGNVQVGNQRNWLTRFQAIEYTTSQNFDRRAYAVLNCITVVPGAIGAFRRSALLAVGGFTTDTLAEDCDLTIRLLRQGYRVDACNDAIAVTEAPETVPMLIKQRVRWCYGVMQTVWKHRDLLFRRGRAGGAGAAVGWLALPSLVLFQFGFPLLTLVAELQLALSFLTGTWGVVLTYFLLFMGVDALVAILAYRLEERSLHTLWWLLPQRIAWRYLLFWVLLRSYLNAIRGEVASWGVLKRTGQVVLTPTSVISAELIPVVQRDHDSSDRSQRL</sequence>
<dbReference type="GO" id="GO:0016757">
    <property type="term" value="F:glycosyltransferase activity"/>
    <property type="evidence" value="ECO:0007669"/>
    <property type="project" value="UniProtKB-KW"/>
</dbReference>
<dbReference type="InterPro" id="IPR002509">
    <property type="entry name" value="NODB_dom"/>
</dbReference>
<comment type="similarity">
    <text evidence="1">Belongs to the glycosyltransferase 2 family.</text>
</comment>
<evidence type="ECO:0000313" key="7">
    <source>
        <dbReference type="EMBL" id="PRY39188.1"/>
    </source>
</evidence>
<dbReference type="SMART" id="SM00636">
    <property type="entry name" value="Glyco_18"/>
    <property type="match status" value="1"/>
</dbReference>
<accession>A0A2T0T0I3</accession>
<name>A0A2T0T0I3_9BACT</name>
<dbReference type="Pfam" id="PF00535">
    <property type="entry name" value="Glycos_transf_2"/>
    <property type="match status" value="1"/>
</dbReference>
<feature type="transmembrane region" description="Helical" evidence="4">
    <location>
        <begin position="986"/>
        <end position="1008"/>
    </location>
</feature>
<dbReference type="EMBL" id="PVTE01000008">
    <property type="protein sequence ID" value="PRY39188.1"/>
    <property type="molecule type" value="Genomic_DNA"/>
</dbReference>
<dbReference type="Proteomes" id="UP000238375">
    <property type="component" value="Unassembled WGS sequence"/>
</dbReference>
<keyword evidence="8" id="KW-1185">Reference proteome</keyword>
<keyword evidence="4" id="KW-0472">Membrane</keyword>
<evidence type="ECO:0000256" key="1">
    <source>
        <dbReference type="ARBA" id="ARBA00006739"/>
    </source>
</evidence>
<dbReference type="PROSITE" id="PS51677">
    <property type="entry name" value="NODB"/>
    <property type="match status" value="1"/>
</dbReference>
<feature type="transmembrane region" description="Helical" evidence="4">
    <location>
        <begin position="20"/>
        <end position="42"/>
    </location>
</feature>
<gene>
    <name evidence="7" type="ORF">CLV58_10877</name>
</gene>
<dbReference type="Pfam" id="PF00704">
    <property type="entry name" value="Glyco_hydro_18"/>
    <property type="match status" value="1"/>
</dbReference>
<protein>
    <submittedName>
        <fullName evidence="7">Cellulose synthase/poly-beta-1,6-N-acetylglucosamine synthase-like glycosyltransferase</fullName>
    </submittedName>
</protein>
<dbReference type="Gene3D" id="3.20.20.370">
    <property type="entry name" value="Glycoside hydrolase/deacetylase"/>
    <property type="match status" value="1"/>
</dbReference>